<proteinExistence type="inferred from homology"/>
<dbReference type="InterPro" id="IPR027475">
    <property type="entry name" value="Asparaginase/glutaminase_AS2"/>
</dbReference>
<feature type="binding site" evidence="5">
    <location>
        <position position="52"/>
    </location>
    <ligand>
        <name>substrate</name>
    </ligand>
</feature>
<accession>G5H6L6</accession>
<dbReference type="InterPro" id="IPR037152">
    <property type="entry name" value="L-asparaginase_N_sf"/>
</dbReference>
<dbReference type="STRING" id="742725.HMPREF9450_00576"/>
<dbReference type="SFLD" id="SFLDS00057">
    <property type="entry name" value="Glutaminase/Asparaginase"/>
    <property type="match status" value="1"/>
</dbReference>
<name>G5H6L6_9BACT</name>
<feature type="domain" description="L-asparaginase N-terminal" evidence="7">
    <location>
        <begin position="1"/>
        <end position="189"/>
    </location>
</feature>
<dbReference type="PROSITE" id="PS51732">
    <property type="entry name" value="ASN_GLN_ASE_3"/>
    <property type="match status" value="1"/>
</dbReference>
<feature type="active site" description="O-isoaspartyl threonine intermediate" evidence="4">
    <location>
        <position position="8"/>
    </location>
</feature>
<sequence length="336" mass="36430">MLIYTGGTIGMKPDPETGVLAPFDFSTIYDEFPYLGKLDVELEVINLTPIDSSNVTPELWCELARLIRDNYDAYDGFVVLHGTDTMSYSASALSFMLVNLAKPVIFTGSQIPIGVLRTDGRENLITAVEIAAAREGGRAVVPEVCICFQNKLFRANRTTKHSAEQLNAFRSDNYPILAEVGVSIHYNRPFIRRPAPDPGPLRIVTRLDTRIAVVRLFPGMSAETFTAMLGIPGLRGVVLETYGAGNAPTADWFIDAVSAAVARGVVVLNVTQCLGGSVSMEMYETGKRLGQTGVISGRDITTESAVTKMMVVLGASDDPQEVRRGLEADRCGEISD</sequence>
<feature type="domain" description="Asparaginase/glutaminase C-terminal" evidence="8">
    <location>
        <begin position="210"/>
        <end position="324"/>
    </location>
</feature>
<dbReference type="Proteomes" id="UP000006008">
    <property type="component" value="Unassembled WGS sequence"/>
</dbReference>
<protein>
    <recommendedName>
        <fullName evidence="2">asparaginase</fullName>
        <ecNumber evidence="2">3.5.1.1</ecNumber>
    </recommendedName>
</protein>
<dbReference type="Pfam" id="PF00710">
    <property type="entry name" value="Asparaginase"/>
    <property type="match status" value="1"/>
</dbReference>
<dbReference type="InterPro" id="IPR027473">
    <property type="entry name" value="L-asparaginase_C"/>
</dbReference>
<feature type="active site" evidence="6">
    <location>
        <position position="83"/>
    </location>
</feature>
<dbReference type="PIRSF" id="PIRSF001220">
    <property type="entry name" value="L-ASNase_gatD"/>
    <property type="match status" value="1"/>
</dbReference>
<dbReference type="InterPro" id="IPR006033">
    <property type="entry name" value="AsnA_fam"/>
</dbReference>
<dbReference type="PANTHER" id="PTHR11707">
    <property type="entry name" value="L-ASPARAGINASE"/>
    <property type="match status" value="1"/>
</dbReference>
<keyword evidence="10" id="KW-1185">Reference proteome</keyword>
<comment type="caution">
    <text evidence="9">The sequence shown here is derived from an EMBL/GenBank/DDBJ whole genome shotgun (WGS) entry which is preliminary data.</text>
</comment>
<dbReference type="InterPro" id="IPR027474">
    <property type="entry name" value="L-asparaginase_N"/>
</dbReference>
<dbReference type="EMBL" id="ADLD01000008">
    <property type="protein sequence ID" value="EHB92863.1"/>
    <property type="molecule type" value="Genomic_DNA"/>
</dbReference>
<organism evidence="9 10">
    <name type="scientific">Alistipes indistinctus YIT 12060</name>
    <dbReference type="NCBI Taxonomy" id="742725"/>
    <lineage>
        <taxon>Bacteria</taxon>
        <taxon>Pseudomonadati</taxon>
        <taxon>Bacteroidota</taxon>
        <taxon>Bacteroidia</taxon>
        <taxon>Bacteroidales</taxon>
        <taxon>Rikenellaceae</taxon>
        <taxon>Alistipes</taxon>
    </lineage>
</organism>
<evidence type="ECO:0000256" key="3">
    <source>
        <dbReference type="ARBA" id="ARBA00022801"/>
    </source>
</evidence>
<feature type="binding site" evidence="5">
    <location>
        <begin position="83"/>
        <end position="84"/>
    </location>
    <ligand>
        <name>substrate</name>
    </ligand>
</feature>
<dbReference type="NCBIfam" id="TIGR00519">
    <property type="entry name" value="asnASE_I"/>
    <property type="match status" value="1"/>
</dbReference>
<dbReference type="PRINTS" id="PR00139">
    <property type="entry name" value="ASNGLNASE"/>
</dbReference>
<dbReference type="InterPro" id="IPR040919">
    <property type="entry name" value="Asparaginase_C"/>
</dbReference>
<dbReference type="HOGENOM" id="CLU_019134_2_2_10"/>
<evidence type="ECO:0000256" key="1">
    <source>
        <dbReference type="ARBA" id="ARBA00010518"/>
    </source>
</evidence>
<dbReference type="GO" id="GO:0009066">
    <property type="term" value="P:aspartate family amino acid metabolic process"/>
    <property type="evidence" value="ECO:0007669"/>
    <property type="project" value="UniProtKB-ARBA"/>
</dbReference>
<dbReference type="EC" id="3.5.1.1" evidence="2"/>
<evidence type="ECO:0000259" key="8">
    <source>
        <dbReference type="Pfam" id="PF17763"/>
    </source>
</evidence>
<evidence type="ECO:0000313" key="10">
    <source>
        <dbReference type="Proteomes" id="UP000006008"/>
    </source>
</evidence>
<dbReference type="InterPro" id="IPR041725">
    <property type="entry name" value="L-asparaginase_I"/>
</dbReference>
<dbReference type="PANTHER" id="PTHR11707:SF28">
    <property type="entry name" value="60 KDA LYSOPHOSPHOLIPASE"/>
    <property type="match status" value="1"/>
</dbReference>
<dbReference type="Gene3D" id="3.40.50.1170">
    <property type="entry name" value="L-asparaginase, N-terminal domain"/>
    <property type="match status" value="1"/>
</dbReference>
<dbReference type="SUPFAM" id="SSF53774">
    <property type="entry name" value="Glutaminase/Asparaginase"/>
    <property type="match status" value="1"/>
</dbReference>
<dbReference type="InterPro" id="IPR036152">
    <property type="entry name" value="Asp/glu_Ase-like_sf"/>
</dbReference>
<evidence type="ECO:0000259" key="7">
    <source>
        <dbReference type="Pfam" id="PF00710"/>
    </source>
</evidence>
<evidence type="ECO:0000256" key="5">
    <source>
        <dbReference type="PIRSR" id="PIRSR001220-2"/>
    </source>
</evidence>
<dbReference type="PROSITE" id="PS00917">
    <property type="entry name" value="ASN_GLN_ASE_2"/>
    <property type="match status" value="1"/>
</dbReference>
<dbReference type="CDD" id="cd08963">
    <property type="entry name" value="L-asparaginase_I"/>
    <property type="match status" value="1"/>
</dbReference>
<dbReference type="AlphaFoldDB" id="G5H6L6"/>
<reference evidence="9 10" key="1">
    <citation type="submission" date="2011-08" db="EMBL/GenBank/DDBJ databases">
        <title>The Genome Sequence of Alistipes indistinctus YIT 12060.</title>
        <authorList>
            <consortium name="The Broad Institute Genome Sequencing Platform"/>
            <person name="Earl A."/>
            <person name="Ward D."/>
            <person name="Feldgarden M."/>
            <person name="Gevers D."/>
            <person name="Morotomi M."/>
            <person name="Young S.K."/>
            <person name="Zeng Q."/>
            <person name="Gargeya S."/>
            <person name="Fitzgerald M."/>
            <person name="Haas B."/>
            <person name="Abouelleil A."/>
            <person name="Alvarado L."/>
            <person name="Arachchi H.M."/>
            <person name="Berlin A."/>
            <person name="Brown A."/>
            <person name="Chapman S.B."/>
            <person name="Chen Z."/>
            <person name="Dunbar C."/>
            <person name="Freedman E."/>
            <person name="Gearin G."/>
            <person name="Gellesch M."/>
            <person name="Goldberg J."/>
            <person name="Griggs A."/>
            <person name="Gujja S."/>
            <person name="Heiman D."/>
            <person name="Howarth C."/>
            <person name="Larson L."/>
            <person name="Lui A."/>
            <person name="MacDonald P.J.P."/>
            <person name="Montmayeur A."/>
            <person name="Murphy C."/>
            <person name="Neiman D."/>
            <person name="Pearson M."/>
            <person name="Priest M."/>
            <person name="Roberts A."/>
            <person name="Saif S."/>
            <person name="Shea T."/>
            <person name="Shenoy N."/>
            <person name="Sisk P."/>
            <person name="Stolte C."/>
            <person name="Sykes S."/>
            <person name="Wortman J."/>
            <person name="Nusbaum C."/>
            <person name="Birren B."/>
        </authorList>
    </citation>
    <scope>NUCLEOTIDE SEQUENCE [LARGE SCALE GENOMIC DNA]</scope>
    <source>
        <strain evidence="9 10">YIT 12060</strain>
    </source>
</reference>
<dbReference type="Pfam" id="PF17763">
    <property type="entry name" value="Asparaginase_C"/>
    <property type="match status" value="1"/>
</dbReference>
<gene>
    <name evidence="9" type="ORF">HMPREF9450_00576</name>
</gene>
<dbReference type="FunFam" id="3.40.50.1170:FF:000001">
    <property type="entry name" value="L-asparaginase 2"/>
    <property type="match status" value="1"/>
</dbReference>
<dbReference type="PATRIC" id="fig|742725.3.peg.625"/>
<dbReference type="InterPro" id="IPR006034">
    <property type="entry name" value="Asparaginase/glutaminase-like"/>
</dbReference>
<dbReference type="Gene3D" id="3.40.50.40">
    <property type="match status" value="1"/>
</dbReference>
<dbReference type="eggNOG" id="COG0252">
    <property type="taxonomic scope" value="Bacteria"/>
</dbReference>
<dbReference type="SMART" id="SM00870">
    <property type="entry name" value="Asparaginase"/>
    <property type="match status" value="1"/>
</dbReference>
<evidence type="ECO:0000313" key="9">
    <source>
        <dbReference type="EMBL" id="EHB92863.1"/>
    </source>
</evidence>
<dbReference type="PIRSF" id="PIRSF500176">
    <property type="entry name" value="L_ASNase"/>
    <property type="match status" value="1"/>
</dbReference>
<keyword evidence="3" id="KW-0378">Hydrolase</keyword>
<comment type="similarity">
    <text evidence="1">Belongs to the asparaginase 1 family.</text>
</comment>
<evidence type="ECO:0000256" key="6">
    <source>
        <dbReference type="PROSITE-ProRule" id="PRU10100"/>
    </source>
</evidence>
<dbReference type="FunFam" id="3.40.50.40:FF:000001">
    <property type="entry name" value="L-asparaginase 1"/>
    <property type="match status" value="1"/>
</dbReference>
<evidence type="ECO:0000256" key="2">
    <source>
        <dbReference type="ARBA" id="ARBA00012920"/>
    </source>
</evidence>
<evidence type="ECO:0000256" key="4">
    <source>
        <dbReference type="PIRSR" id="PIRSR001220-1"/>
    </source>
</evidence>
<dbReference type="GO" id="GO:0004067">
    <property type="term" value="F:asparaginase activity"/>
    <property type="evidence" value="ECO:0007669"/>
    <property type="project" value="UniProtKB-UniRule"/>
</dbReference>